<dbReference type="GO" id="GO:0016020">
    <property type="term" value="C:membrane"/>
    <property type="evidence" value="ECO:0007669"/>
    <property type="project" value="InterPro"/>
</dbReference>
<name>A0A9D1IBQ9_9FIRM</name>
<protein>
    <submittedName>
        <fullName evidence="2">YggT family protein</fullName>
    </submittedName>
</protein>
<dbReference type="Proteomes" id="UP000824072">
    <property type="component" value="Unassembled WGS sequence"/>
</dbReference>
<dbReference type="Pfam" id="PF02325">
    <property type="entry name" value="CCB3_YggT"/>
    <property type="match status" value="1"/>
</dbReference>
<dbReference type="AlphaFoldDB" id="A0A9D1IBQ9"/>
<reference evidence="2" key="1">
    <citation type="submission" date="2020-10" db="EMBL/GenBank/DDBJ databases">
        <authorList>
            <person name="Gilroy R."/>
        </authorList>
    </citation>
    <scope>NUCLEOTIDE SEQUENCE</scope>
    <source>
        <strain evidence="2">ChiHcec3-11533</strain>
    </source>
</reference>
<keyword evidence="1" id="KW-0472">Membrane</keyword>
<dbReference type="InterPro" id="IPR003425">
    <property type="entry name" value="CCB3/YggT"/>
</dbReference>
<sequence>MTMFLVVRVANAFLHLVSLAIFAYFILTLLRFNNRLVELLAKFIYPFVKPFRRPAMWVMRRTGLPLDFTLMFSMIGLEIVGGLLWRIYYWLCLPNGLI</sequence>
<evidence type="ECO:0000313" key="3">
    <source>
        <dbReference type="Proteomes" id="UP000824072"/>
    </source>
</evidence>
<evidence type="ECO:0000256" key="1">
    <source>
        <dbReference type="SAM" id="Phobius"/>
    </source>
</evidence>
<gene>
    <name evidence="2" type="ORF">IAB02_00670</name>
</gene>
<reference evidence="2" key="2">
    <citation type="journal article" date="2021" name="PeerJ">
        <title>Extensive microbial diversity within the chicken gut microbiome revealed by metagenomics and culture.</title>
        <authorList>
            <person name="Gilroy R."/>
            <person name="Ravi A."/>
            <person name="Getino M."/>
            <person name="Pursley I."/>
            <person name="Horton D.L."/>
            <person name="Alikhan N.F."/>
            <person name="Baker D."/>
            <person name="Gharbi K."/>
            <person name="Hall N."/>
            <person name="Watson M."/>
            <person name="Adriaenssens E.M."/>
            <person name="Foster-Nyarko E."/>
            <person name="Jarju S."/>
            <person name="Secka A."/>
            <person name="Antonio M."/>
            <person name="Oren A."/>
            <person name="Chaudhuri R.R."/>
            <person name="La Ragione R."/>
            <person name="Hildebrand F."/>
            <person name="Pallen M.J."/>
        </authorList>
    </citation>
    <scope>NUCLEOTIDE SEQUENCE</scope>
    <source>
        <strain evidence="2">ChiHcec3-11533</strain>
    </source>
</reference>
<keyword evidence="1" id="KW-1133">Transmembrane helix</keyword>
<feature type="transmembrane region" description="Helical" evidence="1">
    <location>
        <begin position="12"/>
        <end position="32"/>
    </location>
</feature>
<evidence type="ECO:0000313" key="2">
    <source>
        <dbReference type="EMBL" id="HIU33049.1"/>
    </source>
</evidence>
<comment type="caution">
    <text evidence="2">The sequence shown here is derived from an EMBL/GenBank/DDBJ whole genome shotgun (WGS) entry which is preliminary data.</text>
</comment>
<proteinExistence type="predicted"/>
<accession>A0A9D1IBQ9</accession>
<dbReference type="EMBL" id="DVMU01000016">
    <property type="protein sequence ID" value="HIU33049.1"/>
    <property type="molecule type" value="Genomic_DNA"/>
</dbReference>
<organism evidence="2 3">
    <name type="scientific">Candidatus Pullichristensenella excrementigallinarum</name>
    <dbReference type="NCBI Taxonomy" id="2840907"/>
    <lineage>
        <taxon>Bacteria</taxon>
        <taxon>Bacillati</taxon>
        <taxon>Bacillota</taxon>
        <taxon>Clostridia</taxon>
        <taxon>Candidatus Pullichristensenella</taxon>
    </lineage>
</organism>
<feature type="transmembrane region" description="Helical" evidence="1">
    <location>
        <begin position="68"/>
        <end position="91"/>
    </location>
</feature>
<keyword evidence="1" id="KW-0812">Transmembrane</keyword>